<dbReference type="Proteomes" id="UP000054408">
    <property type="component" value="Unassembled WGS sequence"/>
</dbReference>
<dbReference type="GeneID" id="25562602"/>
<dbReference type="EMBL" id="GL349443">
    <property type="protein sequence ID" value="KNC46522.1"/>
    <property type="molecule type" value="Genomic_DNA"/>
</dbReference>
<protein>
    <recommendedName>
        <fullName evidence="1">Spatacsin C-terminal domain-containing protein</fullName>
    </recommendedName>
</protein>
<dbReference type="PANTHER" id="PTHR13650:SF0">
    <property type="entry name" value="SPATACSIN"/>
    <property type="match status" value="1"/>
</dbReference>
<dbReference type="GO" id="GO:0005737">
    <property type="term" value="C:cytoplasm"/>
    <property type="evidence" value="ECO:0007669"/>
    <property type="project" value="TreeGrafter"/>
</dbReference>
<dbReference type="OrthoDB" id="2018754at2759"/>
<accession>A0A0L0D2J2</accession>
<keyword evidence="3" id="KW-1185">Reference proteome</keyword>
<evidence type="ECO:0000313" key="2">
    <source>
        <dbReference type="EMBL" id="KNC46522.1"/>
    </source>
</evidence>
<sequence length="2184" mass="232075">MVPDTAHALAVVAPDTMAGCHVAIFDAVAPGATPRLIAYVSVVRAAVTSGCPWDAEVPAEALAAARAARPVAATLSLDLHLVTVVDSASRVWVAPLGAPLLAAMLDGVPLATVHPQLAPDSGSIAGGGTGSIELPSRPPLCVHPANSHTQRLASHWSSWALQTYAESVWTRAMAAPGLDQTAWHETPINWVELLASPQTTARLPQALGVLSQWHRPRHAPAQTGFAGDYPEWKSGFADVPAASVLAPCAAHPPAILNVSAVCTDGVAVTVATTTSVFQAWTNSSRWHAFGFPMVPLLASSPSALGGLPAHFLLGDAIVVASPHVASRQALINATIIFEDTETAHALCALNGWGRRQLRMHALKLGILYRQVDVVRQALRELDASQALEAIAVLLAFFDEASAAATARDYNLRDFARMLAKLTMSFLSTAISAAAAAGSDTSGYSDALVSVRTFMLSSSKLAAKFVAEGAAAPDSTDGDDSAALRPSVYTNWASLSAPAILRDALIHSRVSTALAYFRARGLTTPSGGQYSLADIKTIGVPLALATIETYVPADPESNELGPGIAMLSSLGLAPEPYLTALAETTLNRPLRNRLLRAVGESTPRSRLDALRFLESVYPVGDWSGRPLQTESVLARGDEVVERLASELEQGLASVPPAAEPACAGALVLDHWGLTPLPSPGTAKPGEPGAPTSVAGRYFAAPLSSVERWSPQVLARVLVDAILCAGEGTAKLSAALEELRARFPDLADELGRAVAVVLAQNCLVAPVASVDDRVAARVLASEHAEAWVTAKRVLALDTPLEAVVARVASSHLVMPASVGASDFPSLFWPAVAGQLFASAPLASAGHDPHQLAVELMRVLGEAPTLRLLYAFAEAHNVPNEVLTANQAPELATKLASVVAFRVAGRDLSAAALASAGRASAALLSTAAADGMGVESRLLVALALAQLEDPDNVSGVFARFEWDPPPRPGYPTLFALLDPAHPRGAPVRAPLSDTLLFDVLSSAGDMSLMATLATAVDVQLATVWGSGPLRPLPSLAHPPPRLDVPPVAVDLDVVYYLEAGQPGAAYTAHTQCDNHEQMENAELLVLLRRLVTAPDRSERVSRSAMVFAHMVGLQSLGLRIDAVASRYIGLPDAMPRGYGDVDARNWSLVLEGESEAAAELAAGVAAEFGDDPRASPEAAQAWRMVALATRLYTWPLEMRTLTAYGSASEVHRMVAEAAELTLPLGAVASRLAKLVPEPQLGDHVARLAEYDTSQRVLDEVQRAWLAADGDREKQAAAMLFSAGLLASDHGAELVTGDELCQVAVELQIPSLAVLAVELVGASRLTGLVAYCEAHAKLGGGHAGDGELSERLLQVVMICEDAASTHALLDAIRVFAPGSGIEALVACVASFQAYMYGKARRALEAFLAAVEDVSEGGDELELSLEWYRKAGWKSLRRVLAVAPTRYEKQVLLELVAGSGAWRVVDQGAPEGEVGLGVLWKIHASLAGAGLGEAVEPDAAPEVIIGMLMERGAFDAARGVAALSGRPHDAITLSEVGMLVAAASANGWMYVSESGSEREGLWRQCNEVFVKHETSPSHAGEFFYSLADSIEPQPGPDELLVLYSLALEWFTAGAGSEGGKPVAFLDSLQTEVWTLTYLPESYNGSSSDVDVRELVVHLLNSGKVTEAMSIAGKLHVECKALENVSAAVALVRDASVAAELPDAVLALIGSPTSMLDKLRRLQEATREAKDAFEHIITNYRVASVLQLSYDDVLAKDPYQVVFVLLHQGRDNFALAGRFISLHELDTGKIGALLAKVFTLALETHHSRVSGDGGAGAGGRLLPEAFPMWSTGQFGAFAALCKDLTRLGDCLMDAISQQRKLPGACEVEIMARAHFCYDLAGAVDVVDALLELVRAKSESYLRAGAYGLCAFLFRSLKRYRETMYILDALMAADAFDLIFAPGSSEEEPDWRLQFFLRQYLQVRAPNDLSKLTKLYARFGMVRERAETLMAKADEALAVVGSEKPGPGRHDACVGVFRLYLEASKSFQLEDCLHAARRCMHMAALVGLQLEKPGEALVGLTPEQARVAMADQPAFREAYLVAQAYDVGQQAGWLEPIFRHAIQNSNSRYFDDYRQTYGATPSLFIELSRYYDAKIGSEAALAPRSQLDAFLARHCLSADLRTRILNGEFQQQQAGASGDASAIRRSVSLRR</sequence>
<dbReference type="InterPro" id="IPR028107">
    <property type="entry name" value="Spatacsin_C_dom"/>
</dbReference>
<dbReference type="RefSeq" id="XP_013760303.1">
    <property type="nucleotide sequence ID" value="XM_013904849.1"/>
</dbReference>
<dbReference type="InterPro" id="IPR028103">
    <property type="entry name" value="Spatacsin"/>
</dbReference>
<gene>
    <name evidence="2" type="ORF">AMSG_02958</name>
</gene>
<reference evidence="2 3" key="1">
    <citation type="submission" date="2010-05" db="EMBL/GenBank/DDBJ databases">
        <title>The Genome Sequence of Thecamonas trahens ATCC 50062.</title>
        <authorList>
            <consortium name="The Broad Institute Genome Sequencing Platform"/>
            <person name="Russ C."/>
            <person name="Cuomo C."/>
            <person name="Shea T."/>
            <person name="Young S.K."/>
            <person name="Zeng Q."/>
            <person name="Koehrsen M."/>
            <person name="Haas B."/>
            <person name="Borodovsky M."/>
            <person name="Guigo R."/>
            <person name="Alvarado L."/>
            <person name="Berlin A."/>
            <person name="Bochicchio J."/>
            <person name="Borenstein D."/>
            <person name="Chapman S."/>
            <person name="Chen Z."/>
            <person name="Freedman E."/>
            <person name="Gellesch M."/>
            <person name="Goldberg J."/>
            <person name="Griggs A."/>
            <person name="Gujja S."/>
            <person name="Heilman E."/>
            <person name="Heiman D."/>
            <person name="Hepburn T."/>
            <person name="Howarth C."/>
            <person name="Jen D."/>
            <person name="Larson L."/>
            <person name="Mehta T."/>
            <person name="Park D."/>
            <person name="Pearson M."/>
            <person name="Roberts A."/>
            <person name="Saif S."/>
            <person name="Shenoy N."/>
            <person name="Sisk P."/>
            <person name="Stolte C."/>
            <person name="Sykes S."/>
            <person name="Thomson T."/>
            <person name="Walk T."/>
            <person name="White J."/>
            <person name="Yandava C."/>
            <person name="Burger G."/>
            <person name="Gray M.W."/>
            <person name="Holland P.W.H."/>
            <person name="King N."/>
            <person name="Lang F.B.F."/>
            <person name="Roger A.J."/>
            <person name="Ruiz-Trillo I."/>
            <person name="Lander E."/>
            <person name="Nusbaum C."/>
        </authorList>
    </citation>
    <scope>NUCLEOTIDE SEQUENCE [LARGE SCALE GENOMIC DNA]</scope>
    <source>
        <strain evidence="2 3">ATCC 50062</strain>
    </source>
</reference>
<dbReference type="Pfam" id="PF14649">
    <property type="entry name" value="Spatacsin_C"/>
    <property type="match status" value="1"/>
</dbReference>
<dbReference type="PANTHER" id="PTHR13650">
    <property type="entry name" value="SPATACSIN"/>
    <property type="match status" value="1"/>
</dbReference>
<evidence type="ECO:0000259" key="1">
    <source>
        <dbReference type="Pfam" id="PF14649"/>
    </source>
</evidence>
<organism evidence="2 3">
    <name type="scientific">Thecamonas trahens ATCC 50062</name>
    <dbReference type="NCBI Taxonomy" id="461836"/>
    <lineage>
        <taxon>Eukaryota</taxon>
        <taxon>Apusozoa</taxon>
        <taxon>Apusomonadida</taxon>
        <taxon>Apusomonadidae</taxon>
        <taxon>Thecamonas</taxon>
    </lineage>
</organism>
<dbReference type="eggNOG" id="KOG1884">
    <property type="taxonomic scope" value="Eukaryota"/>
</dbReference>
<proteinExistence type="predicted"/>
<name>A0A0L0D2J2_THETB</name>
<evidence type="ECO:0000313" key="3">
    <source>
        <dbReference type="Proteomes" id="UP000054408"/>
    </source>
</evidence>
<dbReference type="STRING" id="461836.A0A0L0D2J2"/>
<feature type="domain" description="Spatacsin C-terminal" evidence="1">
    <location>
        <begin position="1841"/>
        <end position="2125"/>
    </location>
</feature>